<protein>
    <submittedName>
        <fullName evidence="1">Uncharacterized protein</fullName>
    </submittedName>
</protein>
<dbReference type="EMBL" id="BGPR01000122">
    <property type="protein sequence ID" value="GBL96630.1"/>
    <property type="molecule type" value="Genomic_DNA"/>
</dbReference>
<name>A0A4Y2BWS3_ARAVE</name>
<accession>A0A4Y2BWS3</accession>
<reference evidence="1 2" key="1">
    <citation type="journal article" date="2019" name="Sci. Rep.">
        <title>Orb-weaving spider Araneus ventricosus genome elucidates the spidroin gene catalogue.</title>
        <authorList>
            <person name="Kono N."/>
            <person name="Nakamura H."/>
            <person name="Ohtoshi R."/>
            <person name="Moran D.A.P."/>
            <person name="Shinohara A."/>
            <person name="Yoshida Y."/>
            <person name="Fujiwara M."/>
            <person name="Mori M."/>
            <person name="Tomita M."/>
            <person name="Arakawa K."/>
        </authorList>
    </citation>
    <scope>NUCLEOTIDE SEQUENCE [LARGE SCALE GENOMIC DNA]</scope>
</reference>
<gene>
    <name evidence="1" type="ORF">AVEN_207796_1</name>
</gene>
<keyword evidence="2" id="KW-1185">Reference proteome</keyword>
<evidence type="ECO:0000313" key="2">
    <source>
        <dbReference type="Proteomes" id="UP000499080"/>
    </source>
</evidence>
<dbReference type="AlphaFoldDB" id="A0A4Y2BWS3"/>
<organism evidence="1 2">
    <name type="scientific">Araneus ventricosus</name>
    <name type="common">Orbweaver spider</name>
    <name type="synonym">Epeira ventricosa</name>
    <dbReference type="NCBI Taxonomy" id="182803"/>
    <lineage>
        <taxon>Eukaryota</taxon>
        <taxon>Metazoa</taxon>
        <taxon>Ecdysozoa</taxon>
        <taxon>Arthropoda</taxon>
        <taxon>Chelicerata</taxon>
        <taxon>Arachnida</taxon>
        <taxon>Araneae</taxon>
        <taxon>Araneomorphae</taxon>
        <taxon>Entelegynae</taxon>
        <taxon>Araneoidea</taxon>
        <taxon>Araneidae</taxon>
        <taxon>Araneus</taxon>
    </lineage>
</organism>
<dbReference type="Proteomes" id="UP000499080">
    <property type="component" value="Unassembled WGS sequence"/>
</dbReference>
<evidence type="ECO:0000313" key="1">
    <source>
        <dbReference type="EMBL" id="GBL96630.1"/>
    </source>
</evidence>
<proteinExistence type="predicted"/>
<sequence>MMSAFVQTDVIQKLTLETLEQLQFKIVNKSCDLIGNMMNTVQQRIPRLPLLDDFTPVFILACSAFSKWVAKRQTFQFAGRVVDSWTEKPVLLY</sequence>
<comment type="caution">
    <text evidence="1">The sequence shown here is derived from an EMBL/GenBank/DDBJ whole genome shotgun (WGS) entry which is preliminary data.</text>
</comment>